<dbReference type="RefSeq" id="WP_158409005.1">
    <property type="nucleotide sequence ID" value="NZ_HG315671.1"/>
</dbReference>
<comment type="cofactor">
    <cofactor evidence="1">
        <name>Mn(2+)</name>
        <dbReference type="ChEBI" id="CHEBI:29035"/>
    </cofactor>
</comment>
<keyword evidence="8" id="KW-0234">DNA repair</keyword>
<protein>
    <submittedName>
        <fullName evidence="11">Endonuclease/exonuclease/phosphatase</fullName>
    </submittedName>
</protein>
<feature type="transmembrane region" description="Helical" evidence="9">
    <location>
        <begin position="70"/>
        <end position="89"/>
    </location>
</feature>
<evidence type="ECO:0000256" key="1">
    <source>
        <dbReference type="ARBA" id="ARBA00001936"/>
    </source>
</evidence>
<keyword evidence="11" id="KW-0269">Exonuclease</keyword>
<dbReference type="GO" id="GO:0004527">
    <property type="term" value="F:exonuclease activity"/>
    <property type="evidence" value="ECO:0007669"/>
    <property type="project" value="UniProtKB-KW"/>
</dbReference>
<dbReference type="Gene3D" id="3.60.10.10">
    <property type="entry name" value="Endonuclease/exonuclease/phosphatase"/>
    <property type="match status" value="1"/>
</dbReference>
<evidence type="ECO:0000313" key="11">
    <source>
        <dbReference type="EMBL" id="CDF79999.1"/>
    </source>
</evidence>
<dbReference type="STRING" id="1347342.BN863_22870"/>
<evidence type="ECO:0000256" key="3">
    <source>
        <dbReference type="ARBA" id="ARBA00022722"/>
    </source>
</evidence>
<keyword evidence="11" id="KW-0255">Endonuclease</keyword>
<proteinExistence type="predicted"/>
<dbReference type="HOGENOM" id="CLU_060500_0_1_10"/>
<feature type="transmembrane region" description="Helical" evidence="9">
    <location>
        <begin position="39"/>
        <end position="63"/>
    </location>
</feature>
<keyword evidence="3" id="KW-0540">Nuclease</keyword>
<dbReference type="OrthoDB" id="635146at2"/>
<keyword evidence="9" id="KW-0812">Transmembrane</keyword>
<dbReference type="InterPro" id="IPR051547">
    <property type="entry name" value="TDP2-like"/>
</dbReference>
<dbReference type="PANTHER" id="PTHR15822">
    <property type="entry name" value="TRAF AND TNF RECEPTOR-ASSOCIATED PROTEIN"/>
    <property type="match status" value="1"/>
</dbReference>
<dbReference type="Pfam" id="PF03372">
    <property type="entry name" value="Exo_endo_phos"/>
    <property type="match status" value="1"/>
</dbReference>
<dbReference type="PATRIC" id="fig|1347342.6.peg.2297"/>
<dbReference type="AlphaFoldDB" id="T2KPS6"/>
<evidence type="ECO:0000256" key="5">
    <source>
        <dbReference type="ARBA" id="ARBA00022763"/>
    </source>
</evidence>
<dbReference type="eggNOG" id="COG3021">
    <property type="taxonomic scope" value="Bacteria"/>
</dbReference>
<dbReference type="CDD" id="cd09084">
    <property type="entry name" value="EEP-2"/>
    <property type="match status" value="1"/>
</dbReference>
<keyword evidence="7" id="KW-0460">Magnesium</keyword>
<dbReference type="InterPro" id="IPR036691">
    <property type="entry name" value="Endo/exonu/phosph_ase_sf"/>
</dbReference>
<keyword evidence="9" id="KW-0472">Membrane</keyword>
<dbReference type="SUPFAM" id="SSF56219">
    <property type="entry name" value="DNase I-like"/>
    <property type="match status" value="1"/>
</dbReference>
<gene>
    <name evidence="11" type="ORF">BN863_22870</name>
</gene>
<reference evidence="11 12" key="1">
    <citation type="journal article" date="2013" name="Appl. Environ. Microbiol.">
        <title>The genome of the alga-associated marine flavobacterium Formosa agariphila KMM 3901T reveals a broad potential for degradation of algal polysaccharides.</title>
        <authorList>
            <person name="Mann A.J."/>
            <person name="Hahnke R.L."/>
            <person name="Huang S."/>
            <person name="Werner J."/>
            <person name="Xing P."/>
            <person name="Barbeyron T."/>
            <person name="Huettel B."/>
            <person name="Stueber K."/>
            <person name="Reinhardt R."/>
            <person name="Harder J."/>
            <person name="Gloeckner F.O."/>
            <person name="Amann R.I."/>
            <person name="Teeling H."/>
        </authorList>
    </citation>
    <scope>NUCLEOTIDE SEQUENCE [LARGE SCALE GENOMIC DNA]</scope>
    <source>
        <strain evidence="12">DSM 15362 / KCTC 12365 / LMG 23005 / KMM 3901</strain>
    </source>
</reference>
<evidence type="ECO:0000256" key="9">
    <source>
        <dbReference type="SAM" id="Phobius"/>
    </source>
</evidence>
<keyword evidence="12" id="KW-1185">Reference proteome</keyword>
<keyword evidence="5" id="KW-0227">DNA damage</keyword>
<evidence type="ECO:0000259" key="10">
    <source>
        <dbReference type="Pfam" id="PF03372"/>
    </source>
</evidence>
<dbReference type="GO" id="GO:0006281">
    <property type="term" value="P:DNA repair"/>
    <property type="evidence" value="ECO:0007669"/>
    <property type="project" value="UniProtKB-KW"/>
</dbReference>
<dbReference type="GO" id="GO:0046872">
    <property type="term" value="F:metal ion binding"/>
    <property type="evidence" value="ECO:0007669"/>
    <property type="project" value="UniProtKB-KW"/>
</dbReference>
<dbReference type="PANTHER" id="PTHR15822:SF4">
    <property type="entry name" value="TYROSYL-DNA PHOSPHODIESTERASE 2"/>
    <property type="match status" value="1"/>
</dbReference>
<dbReference type="Proteomes" id="UP000016160">
    <property type="component" value="Chromosome"/>
</dbReference>
<sequence length="340" mass="39150">MVSYLKNILFTNTSNLSHVVSISVITLFILAMISTSLNLGWVSLVLSIILPILVVLNIFVSIYGLLIRKYYYIIGLIIYLINFNSFYSFSNEKGTDGTKGISVLSYNAASFRYRSLQRNDDIPSKIIKFIDSIQPDILALQESHSISIRKLKGYNFMFSGHRKNKEKTLLTIHSKFPILNTGYTDFPNTRNNGIYADILIHKDTIRLYNLHLQSYQLRSNSFKINKGIYDNVFKKMNYTFSQQIKQAQIVRNNLESTRNKILICGDLNTPQNTLPYHILGKELNDSFLKKGHGLGTSYNLKGYPLRLDYIFLDKRIEVVSHTNFDIKLSDHEPVLAKFKF</sequence>
<keyword evidence="4" id="KW-0479">Metal-binding</keyword>
<dbReference type="InterPro" id="IPR005135">
    <property type="entry name" value="Endo/exonuclease/phosphatase"/>
</dbReference>
<feature type="transmembrane region" description="Helical" evidence="9">
    <location>
        <begin position="12"/>
        <end position="33"/>
    </location>
</feature>
<evidence type="ECO:0000256" key="8">
    <source>
        <dbReference type="ARBA" id="ARBA00023204"/>
    </source>
</evidence>
<keyword evidence="6" id="KW-0378">Hydrolase</keyword>
<keyword evidence="9" id="KW-1133">Transmembrane helix</keyword>
<accession>T2KPS6</accession>
<organism evidence="11 12">
    <name type="scientific">Formosa agariphila (strain DSM 15362 / KCTC 12365 / LMG 23005 / KMM 3901 / M-2Alg 35-1)</name>
    <dbReference type="NCBI Taxonomy" id="1347342"/>
    <lineage>
        <taxon>Bacteria</taxon>
        <taxon>Pseudomonadati</taxon>
        <taxon>Bacteroidota</taxon>
        <taxon>Flavobacteriia</taxon>
        <taxon>Flavobacteriales</taxon>
        <taxon>Flavobacteriaceae</taxon>
        <taxon>Formosa</taxon>
    </lineage>
</organism>
<evidence type="ECO:0000256" key="4">
    <source>
        <dbReference type="ARBA" id="ARBA00022723"/>
    </source>
</evidence>
<evidence type="ECO:0000313" key="12">
    <source>
        <dbReference type="Proteomes" id="UP000016160"/>
    </source>
</evidence>
<evidence type="ECO:0000256" key="7">
    <source>
        <dbReference type="ARBA" id="ARBA00022842"/>
    </source>
</evidence>
<feature type="domain" description="Endonuclease/exonuclease/phosphatase" evidence="10">
    <location>
        <begin position="104"/>
        <end position="331"/>
    </location>
</feature>
<evidence type="ECO:0000256" key="2">
    <source>
        <dbReference type="ARBA" id="ARBA00001946"/>
    </source>
</evidence>
<comment type="cofactor">
    <cofactor evidence="2">
        <name>Mg(2+)</name>
        <dbReference type="ChEBI" id="CHEBI:18420"/>
    </cofactor>
</comment>
<dbReference type="EMBL" id="HG315671">
    <property type="protein sequence ID" value="CDF79999.1"/>
    <property type="molecule type" value="Genomic_DNA"/>
</dbReference>
<evidence type="ECO:0000256" key="6">
    <source>
        <dbReference type="ARBA" id="ARBA00022801"/>
    </source>
</evidence>
<name>T2KPS6_FORAG</name>
<dbReference type="GO" id="GO:0004519">
    <property type="term" value="F:endonuclease activity"/>
    <property type="evidence" value="ECO:0007669"/>
    <property type="project" value="UniProtKB-KW"/>
</dbReference>